<sequence length="285" mass="32249">MAQMVVSASKGVIGPLLGKLTDLIGDKYSANLLGIPDGIVFLKNELSSISVLLDKLQDTDELDPQVKNWRDQVREISYDIEDCIDDFINKVGSTDENAGFARKVCHFLQTLRAHVEAAKQIKELRTRLHEINERRKRYKFFEDCALRTTLVDADPRLSALYKESSMLVGIEYQKEEIMVQIKDGGEQLKVVSVVGFGGSGKTTLAKEVYRDVRGEFECTAFVSVSQKPDIRQLLSRVISKLKQQESSHACDVQDHIKTLREYLRKKSLHIHWSSLISSQEHGPGR</sequence>
<evidence type="ECO:0000256" key="2">
    <source>
        <dbReference type="ARBA" id="ARBA00022614"/>
    </source>
</evidence>
<dbReference type="SUPFAM" id="SSF52540">
    <property type="entry name" value="P-loop containing nucleoside triphosphate hydrolases"/>
    <property type="match status" value="1"/>
</dbReference>
<dbReference type="PANTHER" id="PTHR19338:SF65">
    <property type="entry name" value="OS06G0163900 PROTEIN"/>
    <property type="match status" value="1"/>
</dbReference>
<dbReference type="Proteomes" id="UP001341281">
    <property type="component" value="Chromosome 10"/>
</dbReference>
<organism evidence="8 9">
    <name type="scientific">Paspalum notatum var. saurae</name>
    <dbReference type="NCBI Taxonomy" id="547442"/>
    <lineage>
        <taxon>Eukaryota</taxon>
        <taxon>Viridiplantae</taxon>
        <taxon>Streptophyta</taxon>
        <taxon>Embryophyta</taxon>
        <taxon>Tracheophyta</taxon>
        <taxon>Spermatophyta</taxon>
        <taxon>Magnoliopsida</taxon>
        <taxon>Liliopsida</taxon>
        <taxon>Poales</taxon>
        <taxon>Poaceae</taxon>
        <taxon>PACMAD clade</taxon>
        <taxon>Panicoideae</taxon>
        <taxon>Andropogonodae</taxon>
        <taxon>Paspaleae</taxon>
        <taxon>Paspalinae</taxon>
        <taxon>Paspalum</taxon>
    </lineage>
</organism>
<feature type="domain" description="Disease resistance N-terminal" evidence="7">
    <location>
        <begin position="12"/>
        <end position="97"/>
    </location>
</feature>
<dbReference type="EMBL" id="CP144754">
    <property type="protein sequence ID" value="WVZ96419.1"/>
    <property type="molecule type" value="Genomic_DNA"/>
</dbReference>
<reference evidence="8 9" key="1">
    <citation type="submission" date="2024-02" db="EMBL/GenBank/DDBJ databases">
        <title>High-quality chromosome-scale genome assembly of Pensacola bahiagrass (Paspalum notatum Flugge var. saurae).</title>
        <authorList>
            <person name="Vega J.M."/>
            <person name="Podio M."/>
            <person name="Orjuela J."/>
            <person name="Siena L.A."/>
            <person name="Pessino S.C."/>
            <person name="Combes M.C."/>
            <person name="Mariac C."/>
            <person name="Albertini E."/>
            <person name="Pupilli F."/>
            <person name="Ortiz J.P.A."/>
            <person name="Leblanc O."/>
        </authorList>
    </citation>
    <scope>NUCLEOTIDE SEQUENCE [LARGE SCALE GENOMIC DNA]</scope>
    <source>
        <strain evidence="8">R1</strain>
        <tissue evidence="8">Leaf</tissue>
    </source>
</reference>
<dbReference type="InterPro" id="IPR002182">
    <property type="entry name" value="NB-ARC"/>
</dbReference>
<evidence type="ECO:0000313" key="9">
    <source>
        <dbReference type="Proteomes" id="UP001341281"/>
    </source>
</evidence>
<dbReference type="InterPro" id="IPR038005">
    <property type="entry name" value="RX-like_CC"/>
</dbReference>
<dbReference type="Gene3D" id="3.40.50.300">
    <property type="entry name" value="P-loop containing nucleotide triphosphate hydrolases"/>
    <property type="match status" value="1"/>
</dbReference>
<dbReference type="CDD" id="cd14798">
    <property type="entry name" value="RX-CC_like"/>
    <property type="match status" value="1"/>
</dbReference>
<name>A0AAQ3UQ43_PASNO</name>
<dbReference type="InterPro" id="IPR027417">
    <property type="entry name" value="P-loop_NTPase"/>
</dbReference>
<evidence type="ECO:0000313" key="8">
    <source>
        <dbReference type="EMBL" id="WVZ96419.1"/>
    </source>
</evidence>
<dbReference type="GO" id="GO:0043531">
    <property type="term" value="F:ADP binding"/>
    <property type="evidence" value="ECO:0007669"/>
    <property type="project" value="InterPro"/>
</dbReference>
<evidence type="ECO:0000256" key="3">
    <source>
        <dbReference type="ARBA" id="ARBA00022737"/>
    </source>
</evidence>
<dbReference type="Pfam" id="PF18052">
    <property type="entry name" value="Rx_N"/>
    <property type="match status" value="1"/>
</dbReference>
<evidence type="ECO:0000256" key="1">
    <source>
        <dbReference type="ARBA" id="ARBA00008894"/>
    </source>
</evidence>
<dbReference type="AlphaFoldDB" id="A0AAQ3UQ43"/>
<evidence type="ECO:0000256" key="5">
    <source>
        <dbReference type="ARBA" id="ARBA00022821"/>
    </source>
</evidence>
<comment type="similarity">
    <text evidence="1">Belongs to the disease resistance NB-LRR family.</text>
</comment>
<proteinExistence type="inferred from homology"/>
<dbReference type="GO" id="GO:0006952">
    <property type="term" value="P:defense response"/>
    <property type="evidence" value="ECO:0007669"/>
    <property type="project" value="UniProtKB-KW"/>
</dbReference>
<protein>
    <submittedName>
        <fullName evidence="8">Uncharacterized protein</fullName>
    </submittedName>
</protein>
<dbReference type="Gene3D" id="1.20.5.4130">
    <property type="match status" value="1"/>
</dbReference>
<keyword evidence="9" id="KW-1185">Reference proteome</keyword>
<dbReference type="InterPro" id="IPR041118">
    <property type="entry name" value="Rx_N"/>
</dbReference>
<keyword evidence="5" id="KW-0611">Plant defense</keyword>
<evidence type="ECO:0000259" key="6">
    <source>
        <dbReference type="Pfam" id="PF00931"/>
    </source>
</evidence>
<evidence type="ECO:0000256" key="4">
    <source>
        <dbReference type="ARBA" id="ARBA00022741"/>
    </source>
</evidence>
<dbReference type="PANTHER" id="PTHR19338">
    <property type="entry name" value="TRANSLOCASE OF INNER MITOCHONDRIAL MEMBRANE 13 HOMOLOG"/>
    <property type="match status" value="1"/>
</dbReference>
<gene>
    <name evidence="8" type="ORF">U9M48_042057</name>
</gene>
<feature type="domain" description="NB-ARC" evidence="6">
    <location>
        <begin position="171"/>
        <end position="266"/>
    </location>
</feature>
<keyword evidence="2" id="KW-0433">Leucine-rich repeat</keyword>
<keyword evidence="4" id="KW-0547">Nucleotide-binding</keyword>
<evidence type="ECO:0000259" key="7">
    <source>
        <dbReference type="Pfam" id="PF18052"/>
    </source>
</evidence>
<dbReference type="Pfam" id="PF00931">
    <property type="entry name" value="NB-ARC"/>
    <property type="match status" value="1"/>
</dbReference>
<keyword evidence="3" id="KW-0677">Repeat</keyword>
<accession>A0AAQ3UQ43</accession>